<dbReference type="InterPro" id="IPR037066">
    <property type="entry name" value="Plug_dom_sf"/>
</dbReference>
<protein>
    <recommendedName>
        <fullName evidence="3">Heme transporter BhuA</fullName>
    </recommendedName>
</protein>
<evidence type="ECO:0000259" key="15">
    <source>
        <dbReference type="Pfam" id="PF00593"/>
    </source>
</evidence>
<dbReference type="SUPFAM" id="SSF56935">
    <property type="entry name" value="Porins"/>
    <property type="match status" value="1"/>
</dbReference>
<evidence type="ECO:0000256" key="13">
    <source>
        <dbReference type="PROSITE-ProRule" id="PRU10144"/>
    </source>
</evidence>
<dbReference type="EMBL" id="JBHSEL010000114">
    <property type="protein sequence ID" value="MFC4625837.1"/>
    <property type="molecule type" value="Genomic_DNA"/>
</dbReference>
<evidence type="ECO:0000256" key="4">
    <source>
        <dbReference type="ARBA" id="ARBA00022448"/>
    </source>
</evidence>
<comment type="caution">
    <text evidence="17">The sequence shown here is derived from an EMBL/GenBank/DDBJ whole genome shotgun (WGS) entry which is preliminary data.</text>
</comment>
<feature type="domain" description="TonB-dependent receptor plug" evidence="16">
    <location>
        <begin position="61"/>
        <end position="160"/>
    </location>
</feature>
<evidence type="ECO:0000256" key="11">
    <source>
        <dbReference type="ARBA" id="ARBA00023237"/>
    </source>
</evidence>
<dbReference type="RefSeq" id="WP_374833788.1">
    <property type="nucleotide sequence ID" value="NZ_JBHEEZ010000032.1"/>
</dbReference>
<evidence type="ECO:0000259" key="16">
    <source>
        <dbReference type="Pfam" id="PF07715"/>
    </source>
</evidence>
<dbReference type="PANTHER" id="PTHR30069">
    <property type="entry name" value="TONB-DEPENDENT OUTER MEMBRANE RECEPTOR"/>
    <property type="match status" value="1"/>
</dbReference>
<dbReference type="InterPro" id="IPR036942">
    <property type="entry name" value="Beta-barrel_TonB_sf"/>
</dbReference>
<keyword evidence="6 12" id="KW-0812">Transmembrane</keyword>
<name>A0ABV9H6G8_9HYPH</name>
<evidence type="ECO:0000313" key="18">
    <source>
        <dbReference type="Proteomes" id="UP001596042"/>
    </source>
</evidence>
<evidence type="ECO:0000256" key="3">
    <source>
        <dbReference type="ARBA" id="ARBA00021261"/>
    </source>
</evidence>
<dbReference type="InterPro" id="IPR011276">
    <property type="entry name" value="TonB_haem/Hb_rcpt"/>
</dbReference>
<dbReference type="PANTHER" id="PTHR30069:SF41">
    <property type="entry name" value="HEME_HEMOPEXIN UTILIZATION PROTEIN C"/>
    <property type="match status" value="1"/>
</dbReference>
<keyword evidence="8 14" id="KW-0798">TonB box</keyword>
<evidence type="ECO:0000256" key="8">
    <source>
        <dbReference type="ARBA" id="ARBA00023077"/>
    </source>
</evidence>
<dbReference type="Pfam" id="PF00593">
    <property type="entry name" value="TonB_dep_Rec_b-barrel"/>
    <property type="match status" value="1"/>
</dbReference>
<dbReference type="Gene3D" id="2.40.170.20">
    <property type="entry name" value="TonB-dependent receptor, beta-barrel domain"/>
    <property type="match status" value="1"/>
</dbReference>
<dbReference type="InterPro" id="IPR012910">
    <property type="entry name" value="Plug_dom"/>
</dbReference>
<gene>
    <name evidence="17" type="ORF">ACFO1V_11550</name>
</gene>
<dbReference type="Pfam" id="PF07715">
    <property type="entry name" value="Plug"/>
    <property type="match status" value="1"/>
</dbReference>
<comment type="subcellular location">
    <subcellularLocation>
        <location evidence="1 12">Cell outer membrane</location>
        <topology evidence="1 12">Multi-pass membrane protein</topology>
    </subcellularLocation>
</comment>
<evidence type="ECO:0000256" key="2">
    <source>
        <dbReference type="ARBA" id="ARBA00009810"/>
    </source>
</evidence>
<keyword evidence="10 17" id="KW-0675">Receptor</keyword>
<evidence type="ECO:0000256" key="14">
    <source>
        <dbReference type="RuleBase" id="RU003357"/>
    </source>
</evidence>
<comment type="similarity">
    <text evidence="2 12 14">Belongs to the TonB-dependent receptor family.</text>
</comment>
<keyword evidence="9 12" id="KW-0472">Membrane</keyword>
<dbReference type="CDD" id="cd01347">
    <property type="entry name" value="ligand_gated_channel"/>
    <property type="match status" value="1"/>
</dbReference>
<evidence type="ECO:0000256" key="10">
    <source>
        <dbReference type="ARBA" id="ARBA00023170"/>
    </source>
</evidence>
<evidence type="ECO:0000256" key="5">
    <source>
        <dbReference type="ARBA" id="ARBA00022452"/>
    </source>
</evidence>
<keyword evidence="7" id="KW-0732">Signal</keyword>
<proteinExistence type="inferred from homology"/>
<evidence type="ECO:0000256" key="7">
    <source>
        <dbReference type="ARBA" id="ARBA00022729"/>
    </source>
</evidence>
<keyword evidence="4 12" id="KW-0813">Transport</keyword>
<evidence type="ECO:0000256" key="9">
    <source>
        <dbReference type="ARBA" id="ARBA00023136"/>
    </source>
</evidence>
<keyword evidence="11 12" id="KW-0998">Cell outer membrane</keyword>
<sequence length="667" mass="72167">MQATGEAFYRSFLANTGLAIVLMAATVEAGAEEQKKTEEAEVVELKQITIKGNAAAADPINQPAPTARVDRTTIERFGGTKLDDVLRSEAGIFTLENASNPGVAVNIRGFEGSGRVNMMIDGVPQTYRTTAHDAQGYTYIDQNLLSQIDITRGGSTTTGGLAGSVNFRTLGVDDILLDGKDAGGLGRVSWGSNGRGFSEMLAGAARIQSMGLAAAISRTDSDDYKDGDGVTVNKTGQDLISGLFKAEFGFGEDHKLTLGSVLYNNKYGTWANGYRPGTFTTYDLFLQNRTFFAQYNFNPSDNDVIDLDVNVFHNSTLQSWLDGNGSYVGRKISVETTGANAANTSRFTLGEVELAWKNGLEFNHDNADGTKTGVNPVDATINRGAVYSEATWNYAAWKLITGLRYDVYDIDNEDGTVSNNDGVLSPKVTLAYSVTDWLQPYVTYAHSMRAPTLQETFLGGEAHAGMGMMHGNPDLRPEKQRGWEIGANVKYDGLFTAEDALRLKANYYHMRVEDYIAAASDYSQFVNVNGTSTVQGFELQANYDAGFAFGGLTYTHAISDLPEQTAGMGANQYMPEDIVSVTLGGRFFERKLEAGTRISHTSSGKVLGGGESDPYTLVDLFAKYKITDSIDVSAQVLNVADTNYTPALSTYGSGRGRTFLIATQFQF</sequence>
<feature type="short sequence motif" description="TonB C-terminal box" evidence="13">
    <location>
        <begin position="650"/>
        <end position="667"/>
    </location>
</feature>
<dbReference type="PROSITE" id="PS52016">
    <property type="entry name" value="TONB_DEPENDENT_REC_3"/>
    <property type="match status" value="1"/>
</dbReference>
<organism evidence="17 18">
    <name type="scientific">Daeguia caeni</name>
    <dbReference type="NCBI Taxonomy" id="439612"/>
    <lineage>
        <taxon>Bacteria</taxon>
        <taxon>Pseudomonadati</taxon>
        <taxon>Pseudomonadota</taxon>
        <taxon>Alphaproteobacteria</taxon>
        <taxon>Hyphomicrobiales</taxon>
        <taxon>Brucellaceae</taxon>
        <taxon>Daeguia</taxon>
    </lineage>
</organism>
<accession>A0ABV9H6G8</accession>
<evidence type="ECO:0000313" key="17">
    <source>
        <dbReference type="EMBL" id="MFC4625837.1"/>
    </source>
</evidence>
<dbReference type="InterPro" id="IPR010917">
    <property type="entry name" value="TonB_rcpt_CS"/>
</dbReference>
<feature type="domain" description="TonB-dependent receptor-like beta-barrel" evidence="15">
    <location>
        <begin position="262"/>
        <end position="639"/>
    </location>
</feature>
<keyword evidence="5 12" id="KW-1134">Transmembrane beta strand</keyword>
<reference evidence="18" key="1">
    <citation type="journal article" date="2019" name="Int. J. Syst. Evol. Microbiol.">
        <title>The Global Catalogue of Microorganisms (GCM) 10K type strain sequencing project: providing services to taxonomists for standard genome sequencing and annotation.</title>
        <authorList>
            <consortium name="The Broad Institute Genomics Platform"/>
            <consortium name="The Broad Institute Genome Sequencing Center for Infectious Disease"/>
            <person name="Wu L."/>
            <person name="Ma J."/>
        </authorList>
    </citation>
    <scope>NUCLEOTIDE SEQUENCE [LARGE SCALE GENOMIC DNA]</scope>
    <source>
        <strain evidence="18">CGMCC 1.15731</strain>
    </source>
</reference>
<dbReference type="NCBIfam" id="TIGR01785">
    <property type="entry name" value="TonB-hemin"/>
    <property type="match status" value="1"/>
</dbReference>
<dbReference type="Proteomes" id="UP001596042">
    <property type="component" value="Unassembled WGS sequence"/>
</dbReference>
<dbReference type="PROSITE" id="PS01156">
    <property type="entry name" value="TONB_DEPENDENT_REC_2"/>
    <property type="match status" value="1"/>
</dbReference>
<evidence type="ECO:0000256" key="1">
    <source>
        <dbReference type="ARBA" id="ARBA00004571"/>
    </source>
</evidence>
<dbReference type="InterPro" id="IPR000531">
    <property type="entry name" value="Beta-barrel_TonB"/>
</dbReference>
<keyword evidence="18" id="KW-1185">Reference proteome</keyword>
<dbReference type="InterPro" id="IPR039426">
    <property type="entry name" value="TonB-dep_rcpt-like"/>
</dbReference>
<dbReference type="Gene3D" id="2.170.130.10">
    <property type="entry name" value="TonB-dependent receptor, plug domain"/>
    <property type="match status" value="1"/>
</dbReference>
<evidence type="ECO:0000256" key="6">
    <source>
        <dbReference type="ARBA" id="ARBA00022692"/>
    </source>
</evidence>
<evidence type="ECO:0000256" key="12">
    <source>
        <dbReference type="PROSITE-ProRule" id="PRU01360"/>
    </source>
</evidence>